<evidence type="ECO:0000256" key="1">
    <source>
        <dbReference type="SAM" id="MobiDB-lite"/>
    </source>
</evidence>
<feature type="compositionally biased region" description="Polar residues" evidence="1">
    <location>
        <begin position="1"/>
        <end position="10"/>
    </location>
</feature>
<dbReference type="OrthoDB" id="3232265at2"/>
<dbReference type="AlphaFoldDB" id="A0A173W452"/>
<evidence type="ECO:0000313" key="2">
    <source>
        <dbReference type="EMBL" id="CUN92940.1"/>
    </source>
</evidence>
<gene>
    <name evidence="3" type="ORF">BBK15_07140</name>
    <name evidence="2" type="ORF">ERS852382_01700</name>
</gene>
<evidence type="ECO:0000313" key="3">
    <source>
        <dbReference type="EMBL" id="OFA34563.1"/>
    </source>
</evidence>
<accession>A0A173W452</accession>
<evidence type="ECO:0000313" key="4">
    <source>
        <dbReference type="Proteomes" id="UP000095647"/>
    </source>
</evidence>
<feature type="region of interest" description="Disordered" evidence="1">
    <location>
        <begin position="1"/>
        <end position="96"/>
    </location>
</feature>
<name>A0A173W452_BIFAD</name>
<dbReference type="Proteomes" id="UP000175684">
    <property type="component" value="Unassembled WGS sequence"/>
</dbReference>
<proteinExistence type="predicted"/>
<dbReference type="RefSeq" id="WP_055308643.1">
    <property type="nucleotide sequence ID" value="NZ_CP023005.1"/>
</dbReference>
<organism evidence="3 5">
    <name type="scientific">Bifidobacterium adolescentis</name>
    <dbReference type="NCBI Taxonomy" id="1680"/>
    <lineage>
        <taxon>Bacteria</taxon>
        <taxon>Bacillati</taxon>
        <taxon>Actinomycetota</taxon>
        <taxon>Actinomycetes</taxon>
        <taxon>Bifidobacteriales</taxon>
        <taxon>Bifidobacteriaceae</taxon>
        <taxon>Bifidobacterium</taxon>
    </lineage>
</organism>
<evidence type="ECO:0000313" key="5">
    <source>
        <dbReference type="Proteomes" id="UP000175684"/>
    </source>
</evidence>
<feature type="compositionally biased region" description="Basic and acidic residues" evidence="1">
    <location>
        <begin position="37"/>
        <end position="96"/>
    </location>
</feature>
<dbReference type="EMBL" id="CYYI01000006">
    <property type="protein sequence ID" value="CUN92940.1"/>
    <property type="molecule type" value="Genomic_DNA"/>
</dbReference>
<dbReference type="Proteomes" id="UP000095647">
    <property type="component" value="Unassembled WGS sequence"/>
</dbReference>
<feature type="region of interest" description="Disordered" evidence="1">
    <location>
        <begin position="141"/>
        <end position="172"/>
    </location>
</feature>
<dbReference type="EMBL" id="MAXD01000006">
    <property type="protein sequence ID" value="OFA34563.1"/>
    <property type="molecule type" value="Genomic_DNA"/>
</dbReference>
<reference evidence="2 4" key="1">
    <citation type="submission" date="2015-09" db="EMBL/GenBank/DDBJ databases">
        <authorList>
            <consortium name="Pathogen Informatics"/>
        </authorList>
    </citation>
    <scope>NUCLEOTIDE SEQUENCE [LARGE SCALE GENOMIC DNA]</scope>
    <source>
        <strain evidence="2 4">2789STDY5608824</strain>
    </source>
</reference>
<sequence>MAEENQTGADGQQEPEQHSPAPKDVNNAKLRTFTQEEVDRIINERLGRERGRKSDYEELKEKAGQTADLESKLSKALEENEKLKSEAKQAEHEKELSTIRANVAAKHGITDPSVLAGDDEKQIGEYAEKLMKVFADMRSRGTVADQSARTGQAKAKHSSREDFVNAMSNTLL</sequence>
<protein>
    <submittedName>
        <fullName evidence="3">Scaffolding protein</fullName>
    </submittedName>
</protein>
<reference evidence="3 5" key="2">
    <citation type="submission" date="2016-07" db="EMBL/GenBank/DDBJ databases">
        <title>Draft Genome Sequence of Bifidobacterium adolescentis strain Km 4.</title>
        <authorList>
            <person name="Danilenko V.N."/>
        </authorList>
    </citation>
    <scope>NUCLEOTIDE SEQUENCE [LARGE SCALE GENOMIC DNA]</scope>
    <source>
        <strain evidence="3 5">Km 4</strain>
    </source>
</reference>